<dbReference type="AlphaFoldDB" id="A0A9P0KEH3"/>
<dbReference type="EMBL" id="CAKOFQ010006760">
    <property type="protein sequence ID" value="CAH1969141.1"/>
    <property type="molecule type" value="Genomic_DNA"/>
</dbReference>
<dbReference type="Proteomes" id="UP001152888">
    <property type="component" value="Unassembled WGS sequence"/>
</dbReference>
<gene>
    <name evidence="1" type="ORF">ACAOBT_LOCUS8250</name>
</gene>
<sequence>MIGFYQDKSTAQASHHHVKCFVKSPSFKDLNIDLQFYRDNNASKLDVKALSNNSDEYQLYFHHQAVSDVEVKTQAKLKNKNKLYSFESRVYDGEYKRIDAELHIDQIRDIDFSVYIYNRENDKSVGLEIHWDANRDPSQNLVFKGSYKKNAAYDHVANFMIVYPGKFVKGDYRFLLQKGRINTLAYLEWDTGVFNIDVDILYDFETKWFLQFTSKVLTPFDHWKKMTLDGR</sequence>
<evidence type="ECO:0000313" key="1">
    <source>
        <dbReference type="EMBL" id="CAH1969141.1"/>
    </source>
</evidence>
<keyword evidence="2" id="KW-1185">Reference proteome</keyword>
<protein>
    <submittedName>
        <fullName evidence="1">Uncharacterized protein</fullName>
    </submittedName>
</protein>
<dbReference type="OrthoDB" id="6484170at2759"/>
<comment type="caution">
    <text evidence="1">The sequence shown here is derived from an EMBL/GenBank/DDBJ whole genome shotgun (WGS) entry which is preliminary data.</text>
</comment>
<proteinExistence type="predicted"/>
<organism evidence="1 2">
    <name type="scientific">Acanthoscelides obtectus</name>
    <name type="common">Bean weevil</name>
    <name type="synonym">Bruchus obtectus</name>
    <dbReference type="NCBI Taxonomy" id="200917"/>
    <lineage>
        <taxon>Eukaryota</taxon>
        <taxon>Metazoa</taxon>
        <taxon>Ecdysozoa</taxon>
        <taxon>Arthropoda</taxon>
        <taxon>Hexapoda</taxon>
        <taxon>Insecta</taxon>
        <taxon>Pterygota</taxon>
        <taxon>Neoptera</taxon>
        <taxon>Endopterygota</taxon>
        <taxon>Coleoptera</taxon>
        <taxon>Polyphaga</taxon>
        <taxon>Cucujiformia</taxon>
        <taxon>Chrysomeloidea</taxon>
        <taxon>Chrysomelidae</taxon>
        <taxon>Bruchinae</taxon>
        <taxon>Bruchini</taxon>
        <taxon>Acanthoscelides</taxon>
    </lineage>
</organism>
<name>A0A9P0KEH3_ACAOB</name>
<reference evidence="1" key="1">
    <citation type="submission" date="2022-03" db="EMBL/GenBank/DDBJ databases">
        <authorList>
            <person name="Sayadi A."/>
        </authorList>
    </citation>
    <scope>NUCLEOTIDE SEQUENCE</scope>
</reference>
<accession>A0A9P0KEH3</accession>
<evidence type="ECO:0000313" key="2">
    <source>
        <dbReference type="Proteomes" id="UP001152888"/>
    </source>
</evidence>